<reference evidence="1 2" key="1">
    <citation type="submission" date="2019-06" db="EMBL/GenBank/DDBJ databases">
        <title>Whole genome shotgun sequence of Cellulomonas gelida NBRC 3748.</title>
        <authorList>
            <person name="Hosoyama A."/>
            <person name="Uohara A."/>
            <person name="Ohji S."/>
            <person name="Ichikawa N."/>
        </authorList>
    </citation>
    <scope>NUCLEOTIDE SEQUENCE [LARGE SCALE GENOMIC DNA]</scope>
    <source>
        <strain evidence="1 2">NBRC 3748</strain>
    </source>
</reference>
<dbReference type="Proteomes" id="UP000320461">
    <property type="component" value="Unassembled WGS sequence"/>
</dbReference>
<dbReference type="RefSeq" id="WP_141370730.1">
    <property type="nucleotide sequence ID" value="NZ_BJLQ01000020.1"/>
</dbReference>
<comment type="caution">
    <text evidence="1">The sequence shown here is derived from an EMBL/GenBank/DDBJ whole genome shotgun (WGS) entry which is preliminary data.</text>
</comment>
<protein>
    <submittedName>
        <fullName evidence="1">Uncharacterized protein</fullName>
    </submittedName>
</protein>
<dbReference type="EMBL" id="BJLQ01000020">
    <property type="protein sequence ID" value="GEA84821.1"/>
    <property type="molecule type" value="Genomic_DNA"/>
</dbReference>
<evidence type="ECO:0000313" key="2">
    <source>
        <dbReference type="Proteomes" id="UP000320461"/>
    </source>
</evidence>
<dbReference type="AlphaFoldDB" id="A0A4Y3KK84"/>
<dbReference type="OrthoDB" id="1102561at2"/>
<gene>
    <name evidence="1" type="ORF">CGE01nite_20720</name>
</gene>
<sequence>MPDAEVVHWEASDATVVPRSAKTAEAIAGFANQLSERDRKQLIQAFDSDLLEMGSVFVWTRTMAGLKTQLAGLGIDFIAEMLDRPDIRPGAEVHEVLTDYEAVRLAEELGMFGSTLAMRLRQNLELVAHFSNRPADAVDDEMMPEEALSVLRTCVQTVLGREDLDIAVEFAAFRKRLEASILDDEAPEIEGLVHSAYFFKRTVLRLLLAGSKGLRSAQLENVLANLNTLLPPLWPDLKDPDRYMVGRAYAELHAEGHAIAANGLRSALLKVSGFDFVPEGFRSQAFLEAAAKLQSAHFGWDNFHNEVGPMHALASLGTSIPRPAFHRVVTAIILIRIGNHYGVSFAAQEPAMGMLRDVTADRWQYFFDGCLPVDDVLLMELQDAPIARRWCDMVGELPRIGDVKPADKRVRQLVDAARQGDAATVMRKASRLLEVMRTEPQKQRG</sequence>
<name>A0A4Y3KK84_9CELL</name>
<organism evidence="1 2">
    <name type="scientific">Cellulomonas gelida</name>
    <dbReference type="NCBI Taxonomy" id="1712"/>
    <lineage>
        <taxon>Bacteria</taxon>
        <taxon>Bacillati</taxon>
        <taxon>Actinomycetota</taxon>
        <taxon>Actinomycetes</taxon>
        <taxon>Micrococcales</taxon>
        <taxon>Cellulomonadaceae</taxon>
        <taxon>Cellulomonas</taxon>
    </lineage>
</organism>
<proteinExistence type="predicted"/>
<evidence type="ECO:0000313" key="1">
    <source>
        <dbReference type="EMBL" id="GEA84821.1"/>
    </source>
</evidence>
<accession>A0A4Y3KK84</accession>
<keyword evidence="2" id="KW-1185">Reference proteome</keyword>